<sequence>MKAFSTLIFFVVAITQIYAVPTADAKILVSESSLRAEYHTSWVEDPTVRNPRPVTQFHELRSRSSLMYHSNHGFEREREDKETLAILAEANV</sequence>
<protein>
    <submittedName>
        <fullName evidence="2">Uncharacterized protein</fullName>
    </submittedName>
</protein>
<proteinExistence type="predicted"/>
<evidence type="ECO:0000313" key="3">
    <source>
        <dbReference type="Proteomes" id="UP000070121"/>
    </source>
</evidence>
<organism evidence="2 3">
    <name type="scientific">Colletotrichum salicis</name>
    <dbReference type="NCBI Taxonomy" id="1209931"/>
    <lineage>
        <taxon>Eukaryota</taxon>
        <taxon>Fungi</taxon>
        <taxon>Dikarya</taxon>
        <taxon>Ascomycota</taxon>
        <taxon>Pezizomycotina</taxon>
        <taxon>Sordariomycetes</taxon>
        <taxon>Hypocreomycetidae</taxon>
        <taxon>Glomerellales</taxon>
        <taxon>Glomerellaceae</taxon>
        <taxon>Colletotrichum</taxon>
        <taxon>Colletotrichum acutatum species complex</taxon>
    </lineage>
</organism>
<dbReference type="OrthoDB" id="4764690at2759"/>
<keyword evidence="1" id="KW-0732">Signal</keyword>
<dbReference type="AlphaFoldDB" id="A0A135TD41"/>
<dbReference type="Proteomes" id="UP000070121">
    <property type="component" value="Unassembled WGS sequence"/>
</dbReference>
<keyword evidence="3" id="KW-1185">Reference proteome</keyword>
<comment type="caution">
    <text evidence="2">The sequence shown here is derived from an EMBL/GenBank/DDBJ whole genome shotgun (WGS) entry which is preliminary data.</text>
</comment>
<feature type="chain" id="PRO_5007803725" evidence="1">
    <location>
        <begin position="20"/>
        <end position="92"/>
    </location>
</feature>
<evidence type="ECO:0000256" key="1">
    <source>
        <dbReference type="SAM" id="SignalP"/>
    </source>
</evidence>
<reference evidence="2 3" key="1">
    <citation type="submission" date="2014-02" db="EMBL/GenBank/DDBJ databases">
        <title>The genome sequence of Colletotrichum salicis CBS 607.94.</title>
        <authorList>
            <person name="Baroncelli R."/>
            <person name="Thon M.R."/>
        </authorList>
    </citation>
    <scope>NUCLEOTIDE SEQUENCE [LARGE SCALE GENOMIC DNA]</scope>
    <source>
        <strain evidence="2 3">CBS 607.94</strain>
    </source>
</reference>
<accession>A0A135TD41</accession>
<evidence type="ECO:0000313" key="2">
    <source>
        <dbReference type="EMBL" id="KXH46036.1"/>
    </source>
</evidence>
<name>A0A135TD41_9PEZI</name>
<dbReference type="EMBL" id="JFFI01002021">
    <property type="protein sequence ID" value="KXH46036.1"/>
    <property type="molecule type" value="Genomic_DNA"/>
</dbReference>
<gene>
    <name evidence="2" type="ORF">CSAL01_04254</name>
</gene>
<feature type="signal peptide" evidence="1">
    <location>
        <begin position="1"/>
        <end position="19"/>
    </location>
</feature>